<sequence length="57" mass="6304">MFRLRSHCWDASVPTKRVYNTISSAASVGNCSQCHHRLCQNDASRGSDWSDNGGLYG</sequence>
<gene>
    <name evidence="1" type="ORF">FOPG_15535</name>
</gene>
<dbReference type="AlphaFoldDB" id="X0GYC5"/>
<accession>X0GYC5</accession>
<reference evidence="1" key="2">
    <citation type="submission" date="2014-03" db="EMBL/GenBank/DDBJ databases">
        <title>The Genome Annotation of Fusarium oxysporum PHW808.</title>
        <authorList>
            <consortium name="The Broad Institute Genomics Platform"/>
            <person name="Ma L.-J."/>
            <person name="Corby-Kistler H."/>
            <person name="Broz K."/>
            <person name="Gale L.R."/>
            <person name="Jonkers W."/>
            <person name="O'Donnell K."/>
            <person name="Ploetz R."/>
            <person name="Steinberg C."/>
            <person name="Schwartz D.C."/>
            <person name="VanEtten H."/>
            <person name="Zhou S."/>
            <person name="Young S.K."/>
            <person name="Zeng Q."/>
            <person name="Gargeya S."/>
            <person name="Fitzgerald M."/>
            <person name="Abouelleil A."/>
            <person name="Alvarado L."/>
            <person name="Chapman S.B."/>
            <person name="Gainer-Dewar J."/>
            <person name="Goldberg J."/>
            <person name="Griggs A."/>
            <person name="Gujja S."/>
            <person name="Hansen M."/>
            <person name="Howarth C."/>
            <person name="Imamovic A."/>
            <person name="Ireland A."/>
            <person name="Larimer J."/>
            <person name="McCowan C."/>
            <person name="Murphy C."/>
            <person name="Pearson M."/>
            <person name="Poon T.W."/>
            <person name="Priest M."/>
            <person name="Roberts A."/>
            <person name="Saif S."/>
            <person name="Shea T."/>
            <person name="Sykes S."/>
            <person name="Wortman J."/>
            <person name="Nusbaum C."/>
            <person name="Birren B."/>
        </authorList>
    </citation>
    <scope>NUCLEOTIDE SEQUENCE</scope>
    <source>
        <strain evidence="1">54008</strain>
    </source>
</reference>
<proteinExistence type="predicted"/>
<protein>
    <submittedName>
        <fullName evidence="1">Uncharacterized protein</fullName>
    </submittedName>
</protein>
<reference evidence="1" key="1">
    <citation type="submission" date="2011-11" db="EMBL/GenBank/DDBJ databases">
        <title>The Genome Sequence of Fusarium oxysporum PHW808.</title>
        <authorList>
            <consortium name="The Broad Institute Genome Sequencing Platform"/>
            <person name="Ma L.-J."/>
            <person name="Gale L.R."/>
            <person name="Schwartz D.C."/>
            <person name="Zhou S."/>
            <person name="Corby-Kistler H."/>
            <person name="Young S.K."/>
            <person name="Zeng Q."/>
            <person name="Gargeya S."/>
            <person name="Fitzgerald M."/>
            <person name="Haas B."/>
            <person name="Abouelleil A."/>
            <person name="Alvarado L."/>
            <person name="Arachchi H.M."/>
            <person name="Berlin A."/>
            <person name="Brown A."/>
            <person name="Chapman S.B."/>
            <person name="Chen Z."/>
            <person name="Dunbar C."/>
            <person name="Freedman E."/>
            <person name="Gearin G."/>
            <person name="Goldberg J."/>
            <person name="Griggs A."/>
            <person name="Gujja S."/>
            <person name="Heiman D."/>
            <person name="Howarth C."/>
            <person name="Larson L."/>
            <person name="Lui A."/>
            <person name="MacDonald P.J.P."/>
            <person name="Montmayeur A."/>
            <person name="Murphy C."/>
            <person name="Neiman D."/>
            <person name="Pearson M."/>
            <person name="Priest M."/>
            <person name="Roberts A."/>
            <person name="Saif S."/>
            <person name="Shea T."/>
            <person name="Shenoy N."/>
            <person name="Sisk P."/>
            <person name="Stolte C."/>
            <person name="Sykes S."/>
            <person name="Wortman J."/>
            <person name="Nusbaum C."/>
            <person name="Birren B."/>
        </authorList>
    </citation>
    <scope>NUCLEOTIDE SEQUENCE [LARGE SCALE GENOMIC DNA]</scope>
    <source>
        <strain evidence="1">54008</strain>
    </source>
</reference>
<evidence type="ECO:0000313" key="1">
    <source>
        <dbReference type="EMBL" id="EXL68388.1"/>
    </source>
</evidence>
<organism evidence="1">
    <name type="scientific">Fusarium oxysporum f. sp. conglutinans race 2 54008</name>
    <dbReference type="NCBI Taxonomy" id="1089457"/>
    <lineage>
        <taxon>Eukaryota</taxon>
        <taxon>Fungi</taxon>
        <taxon>Dikarya</taxon>
        <taxon>Ascomycota</taxon>
        <taxon>Pezizomycotina</taxon>
        <taxon>Sordariomycetes</taxon>
        <taxon>Hypocreomycetidae</taxon>
        <taxon>Hypocreales</taxon>
        <taxon>Nectriaceae</taxon>
        <taxon>Fusarium</taxon>
        <taxon>Fusarium oxysporum species complex</taxon>
    </lineage>
</organism>
<dbReference type="EMBL" id="KK033300">
    <property type="protein sequence ID" value="EXL68388.1"/>
    <property type="molecule type" value="Genomic_DNA"/>
</dbReference>
<name>X0GYC5_FUSOX</name>
<dbReference type="HOGENOM" id="CLU_2996578_0_0_1"/>
<dbReference type="Proteomes" id="UP000030676">
    <property type="component" value="Unassembled WGS sequence"/>
</dbReference>